<keyword evidence="14" id="KW-1185">Reference proteome</keyword>
<evidence type="ECO:0000313" key="13">
    <source>
        <dbReference type="EMBL" id="CAF4438042.1"/>
    </source>
</evidence>
<gene>
    <name evidence="10" type="ORF">GPM918_LOCUS38560</name>
    <name evidence="11" type="ORF">OVA965_LOCUS43107</name>
    <name evidence="12" type="ORF">SRO942_LOCUS39393</name>
    <name evidence="13" type="ORF">TMI583_LOCUS45240</name>
</gene>
<dbReference type="EMBL" id="CAJOBC010091353">
    <property type="protein sequence ID" value="CAF4400033.1"/>
    <property type="molecule type" value="Genomic_DNA"/>
</dbReference>
<accession>A0A815W313</accession>
<dbReference type="PANTHER" id="PTHR31595:SF57">
    <property type="entry name" value="OS04G0481900 PROTEIN"/>
    <property type="match status" value="1"/>
</dbReference>
<evidence type="ECO:0000256" key="3">
    <source>
        <dbReference type="ARBA" id="ARBA00007282"/>
    </source>
</evidence>
<dbReference type="EMBL" id="CAJNOK010055460">
    <property type="protein sequence ID" value="CAF1619482.1"/>
    <property type="molecule type" value="Genomic_DNA"/>
</dbReference>
<comment type="similarity">
    <text evidence="3">Belongs to the wax synthase family.</text>
</comment>
<proteinExistence type="inferred from homology"/>
<dbReference type="Proteomes" id="UP000681722">
    <property type="component" value="Unassembled WGS sequence"/>
</dbReference>
<feature type="transmembrane region" description="Helical" evidence="8">
    <location>
        <begin position="51"/>
        <end position="72"/>
    </location>
</feature>
<evidence type="ECO:0000259" key="9">
    <source>
        <dbReference type="Pfam" id="PF13813"/>
    </source>
</evidence>
<protein>
    <recommendedName>
        <fullName evidence="9">Wax synthase domain-containing protein</fullName>
    </recommendedName>
</protein>
<name>A0A815W313_9BILA</name>
<evidence type="ECO:0000256" key="2">
    <source>
        <dbReference type="ARBA" id="ARBA00005179"/>
    </source>
</evidence>
<dbReference type="GO" id="GO:0006629">
    <property type="term" value="P:lipid metabolic process"/>
    <property type="evidence" value="ECO:0007669"/>
    <property type="project" value="InterPro"/>
</dbReference>
<evidence type="ECO:0000313" key="12">
    <source>
        <dbReference type="EMBL" id="CAF4400033.1"/>
    </source>
</evidence>
<evidence type="ECO:0000256" key="5">
    <source>
        <dbReference type="ARBA" id="ARBA00022692"/>
    </source>
</evidence>
<comment type="subcellular location">
    <subcellularLocation>
        <location evidence="1">Membrane</location>
        <topology evidence="1">Multi-pass membrane protein</topology>
    </subcellularLocation>
</comment>
<dbReference type="Proteomes" id="UP000663829">
    <property type="component" value="Unassembled WGS sequence"/>
</dbReference>
<feature type="domain" description="Wax synthase" evidence="9">
    <location>
        <begin position="83"/>
        <end position="164"/>
    </location>
</feature>
<organism evidence="10 14">
    <name type="scientific">Didymodactylos carnosus</name>
    <dbReference type="NCBI Taxonomy" id="1234261"/>
    <lineage>
        <taxon>Eukaryota</taxon>
        <taxon>Metazoa</taxon>
        <taxon>Spiralia</taxon>
        <taxon>Gnathifera</taxon>
        <taxon>Rotifera</taxon>
        <taxon>Eurotatoria</taxon>
        <taxon>Bdelloidea</taxon>
        <taxon>Philodinida</taxon>
        <taxon>Philodinidae</taxon>
        <taxon>Didymodactylos</taxon>
    </lineage>
</organism>
<dbReference type="EMBL" id="CAJNOQ010025720">
    <property type="protein sequence ID" value="CAF1539771.1"/>
    <property type="molecule type" value="Genomic_DNA"/>
</dbReference>
<keyword evidence="7 8" id="KW-0472">Membrane</keyword>
<keyword evidence="4" id="KW-0808">Transferase</keyword>
<dbReference type="Proteomes" id="UP000682733">
    <property type="component" value="Unassembled WGS sequence"/>
</dbReference>
<dbReference type="Proteomes" id="UP000677228">
    <property type="component" value="Unassembled WGS sequence"/>
</dbReference>
<feature type="transmembrane region" description="Helical" evidence="8">
    <location>
        <begin position="159"/>
        <end position="177"/>
    </location>
</feature>
<dbReference type="AlphaFoldDB" id="A0A815W313"/>
<feature type="transmembrane region" description="Helical" evidence="8">
    <location>
        <begin position="183"/>
        <end position="203"/>
    </location>
</feature>
<feature type="transmembrane region" description="Helical" evidence="8">
    <location>
        <begin position="128"/>
        <end position="147"/>
    </location>
</feature>
<dbReference type="GO" id="GO:0016020">
    <property type="term" value="C:membrane"/>
    <property type="evidence" value="ECO:0007669"/>
    <property type="project" value="UniProtKB-SubCell"/>
</dbReference>
<dbReference type="OrthoDB" id="1077582at2759"/>
<evidence type="ECO:0000313" key="11">
    <source>
        <dbReference type="EMBL" id="CAF1619482.1"/>
    </source>
</evidence>
<dbReference type="InterPro" id="IPR044851">
    <property type="entry name" value="Wax_synthase"/>
</dbReference>
<dbReference type="GO" id="GO:0008374">
    <property type="term" value="F:O-acyltransferase activity"/>
    <property type="evidence" value="ECO:0007669"/>
    <property type="project" value="InterPro"/>
</dbReference>
<evidence type="ECO:0000256" key="7">
    <source>
        <dbReference type="ARBA" id="ARBA00023136"/>
    </source>
</evidence>
<evidence type="ECO:0000256" key="8">
    <source>
        <dbReference type="SAM" id="Phobius"/>
    </source>
</evidence>
<evidence type="ECO:0000313" key="14">
    <source>
        <dbReference type="Proteomes" id="UP000663829"/>
    </source>
</evidence>
<dbReference type="Pfam" id="PF13813">
    <property type="entry name" value="MBOAT_2"/>
    <property type="match status" value="1"/>
</dbReference>
<sequence length="235" mass="27251">MCLPIVRCTSYQQQQWPILYDFISASVKVITNHWMYRWLLMCKASDSYARLIMFYIFVLSYTFCSDVQSAIIRTVTRDKYMLKPLINFPFLSQSLREFWGRRYNQLIGTIFRESIFQPVLQHLSSKTIVSLIVFVVSSLLHVHLAAVTFTDSRANMSNMIFFILHGIACTIEAHTPFKLPAPLSWLFTQLFLLATASLQIGAFTRVGPDFYTVNAPLLFQQKWIPKLPVPKFCPK</sequence>
<comment type="pathway">
    <text evidence="2">Secondary metabolite biosynthesis.</text>
</comment>
<evidence type="ECO:0000256" key="4">
    <source>
        <dbReference type="ARBA" id="ARBA00022679"/>
    </source>
</evidence>
<evidence type="ECO:0000256" key="1">
    <source>
        <dbReference type="ARBA" id="ARBA00004141"/>
    </source>
</evidence>
<dbReference type="PANTHER" id="PTHR31595">
    <property type="entry name" value="LONG-CHAIN-ALCOHOL O-FATTY-ACYLTRANSFERASE 3-RELATED"/>
    <property type="match status" value="1"/>
</dbReference>
<evidence type="ECO:0000256" key="6">
    <source>
        <dbReference type="ARBA" id="ARBA00022989"/>
    </source>
</evidence>
<keyword evidence="5 8" id="KW-0812">Transmembrane</keyword>
<keyword evidence="6 8" id="KW-1133">Transmembrane helix</keyword>
<dbReference type="InterPro" id="IPR032805">
    <property type="entry name" value="Wax_synthase_dom"/>
</dbReference>
<comment type="caution">
    <text evidence="10">The sequence shown here is derived from an EMBL/GenBank/DDBJ whole genome shotgun (WGS) entry which is preliminary data.</text>
</comment>
<reference evidence="10" key="1">
    <citation type="submission" date="2021-02" db="EMBL/GenBank/DDBJ databases">
        <authorList>
            <person name="Nowell W R."/>
        </authorList>
    </citation>
    <scope>NUCLEOTIDE SEQUENCE</scope>
</reference>
<dbReference type="EMBL" id="CAJOBA010080234">
    <property type="protein sequence ID" value="CAF4438042.1"/>
    <property type="molecule type" value="Genomic_DNA"/>
</dbReference>
<evidence type="ECO:0000313" key="10">
    <source>
        <dbReference type="EMBL" id="CAF1539771.1"/>
    </source>
</evidence>